<name>A0A382JXA2_9ZZZZ</name>
<dbReference type="AlphaFoldDB" id="A0A382JXA2"/>
<proteinExistence type="predicted"/>
<organism evidence="1">
    <name type="scientific">marine metagenome</name>
    <dbReference type="NCBI Taxonomy" id="408172"/>
    <lineage>
        <taxon>unclassified sequences</taxon>
        <taxon>metagenomes</taxon>
        <taxon>ecological metagenomes</taxon>
    </lineage>
</organism>
<reference evidence="1" key="1">
    <citation type="submission" date="2018-05" db="EMBL/GenBank/DDBJ databases">
        <authorList>
            <person name="Lanie J.A."/>
            <person name="Ng W.-L."/>
            <person name="Kazmierczak K.M."/>
            <person name="Andrzejewski T.M."/>
            <person name="Davidsen T.M."/>
            <person name="Wayne K.J."/>
            <person name="Tettelin H."/>
            <person name="Glass J.I."/>
            <person name="Rusch D."/>
            <person name="Podicherti R."/>
            <person name="Tsui H.-C.T."/>
            <person name="Winkler M.E."/>
        </authorList>
    </citation>
    <scope>NUCLEOTIDE SEQUENCE</scope>
</reference>
<evidence type="ECO:0000313" key="1">
    <source>
        <dbReference type="EMBL" id="SVC15863.1"/>
    </source>
</evidence>
<protein>
    <submittedName>
        <fullName evidence="1">Uncharacterized protein</fullName>
    </submittedName>
</protein>
<accession>A0A382JXA2</accession>
<gene>
    <name evidence="1" type="ORF">METZ01_LOCUS268717</name>
</gene>
<sequence length="36" mass="3768">MIIHSLAALFASSNVTSESTFPTTIAPSFIGNCPEI</sequence>
<dbReference type="EMBL" id="UINC01076570">
    <property type="protein sequence ID" value="SVC15863.1"/>
    <property type="molecule type" value="Genomic_DNA"/>
</dbReference>